<dbReference type="AlphaFoldDB" id="A0A562MQR7"/>
<keyword evidence="3" id="KW-1185">Reference proteome</keyword>
<name>A0A562MQR7_9HYPH</name>
<gene>
    <name evidence="2" type="ORF">IQ26_06665</name>
</gene>
<evidence type="ECO:0000256" key="1">
    <source>
        <dbReference type="SAM" id="MobiDB-lite"/>
    </source>
</evidence>
<protein>
    <submittedName>
        <fullName evidence="2">Uncharacterized protein</fullName>
    </submittedName>
</protein>
<evidence type="ECO:0000313" key="2">
    <source>
        <dbReference type="EMBL" id="TWI22297.1"/>
    </source>
</evidence>
<feature type="compositionally biased region" description="Basic and acidic residues" evidence="1">
    <location>
        <begin position="176"/>
        <end position="195"/>
    </location>
</feature>
<reference evidence="2 3" key="1">
    <citation type="journal article" date="2015" name="Stand. Genomic Sci.">
        <title>Genomic Encyclopedia of Bacterial and Archaeal Type Strains, Phase III: the genomes of soil and plant-associated and newly described type strains.</title>
        <authorList>
            <person name="Whitman W.B."/>
            <person name="Woyke T."/>
            <person name="Klenk H.P."/>
            <person name="Zhou Y."/>
            <person name="Lilburn T.G."/>
            <person name="Beck B.J."/>
            <person name="De Vos P."/>
            <person name="Vandamme P."/>
            <person name="Eisen J.A."/>
            <person name="Garrity G."/>
            <person name="Hugenholtz P."/>
            <person name="Kyrpides N.C."/>
        </authorList>
    </citation>
    <scope>NUCLEOTIDE SEQUENCE [LARGE SCALE GENOMIC DNA]</scope>
    <source>
        <strain evidence="2 3">CGMCC 1.2546</strain>
    </source>
</reference>
<dbReference type="EMBL" id="VLKT01000066">
    <property type="protein sequence ID" value="TWI22297.1"/>
    <property type="molecule type" value="Genomic_DNA"/>
</dbReference>
<proteinExistence type="predicted"/>
<feature type="region of interest" description="Disordered" evidence="1">
    <location>
        <begin position="132"/>
        <end position="195"/>
    </location>
</feature>
<organism evidence="2 3">
    <name type="scientific">Mesorhizobium tianshanense</name>
    <dbReference type="NCBI Taxonomy" id="39844"/>
    <lineage>
        <taxon>Bacteria</taxon>
        <taxon>Pseudomonadati</taxon>
        <taxon>Pseudomonadota</taxon>
        <taxon>Alphaproteobacteria</taxon>
        <taxon>Hyphomicrobiales</taxon>
        <taxon>Phyllobacteriaceae</taxon>
        <taxon>Mesorhizobium</taxon>
    </lineage>
</organism>
<comment type="caution">
    <text evidence="2">The sequence shown here is derived from an EMBL/GenBank/DDBJ whole genome shotgun (WGS) entry which is preliminary data.</text>
</comment>
<sequence length="195" mass="21933">MAELSPLRRRMIEDRHSSPRICWRTAPTPASSRCCSKQRQTARQQPEEGRIYYPFHPRCGEAALILRRYAYRGTEFVVIPQPDGSLACIPAWMMREAATHFKLSAEPWFSLRALQSLRAEIDALLGFLQSDSTTEKGQNEAPIRKSPTKPVRSGRAKRFADTRPGDRVGVAGGDPAARDRDGTSKREIVNDQDHG</sequence>
<dbReference type="Proteomes" id="UP000317122">
    <property type="component" value="Unassembled WGS sequence"/>
</dbReference>
<accession>A0A562MQR7</accession>
<evidence type="ECO:0000313" key="3">
    <source>
        <dbReference type="Proteomes" id="UP000317122"/>
    </source>
</evidence>